<comment type="caution">
    <text evidence="2">The sequence shown here is derived from an EMBL/GenBank/DDBJ whole genome shotgun (WGS) entry which is preliminary data.</text>
</comment>
<keyword evidence="1" id="KW-0472">Membrane</keyword>
<dbReference type="Proteomes" id="UP000786811">
    <property type="component" value="Unassembled WGS sequence"/>
</dbReference>
<organism evidence="2 3">
    <name type="scientific">Cotesia congregata</name>
    <name type="common">Parasitoid wasp</name>
    <name type="synonym">Apanteles congregatus</name>
    <dbReference type="NCBI Taxonomy" id="51543"/>
    <lineage>
        <taxon>Eukaryota</taxon>
        <taxon>Metazoa</taxon>
        <taxon>Ecdysozoa</taxon>
        <taxon>Arthropoda</taxon>
        <taxon>Hexapoda</taxon>
        <taxon>Insecta</taxon>
        <taxon>Pterygota</taxon>
        <taxon>Neoptera</taxon>
        <taxon>Endopterygota</taxon>
        <taxon>Hymenoptera</taxon>
        <taxon>Apocrita</taxon>
        <taxon>Ichneumonoidea</taxon>
        <taxon>Braconidae</taxon>
        <taxon>Microgastrinae</taxon>
        <taxon>Cotesia</taxon>
    </lineage>
</organism>
<evidence type="ECO:0000256" key="1">
    <source>
        <dbReference type="SAM" id="Phobius"/>
    </source>
</evidence>
<evidence type="ECO:0000313" key="3">
    <source>
        <dbReference type="Proteomes" id="UP000786811"/>
    </source>
</evidence>
<keyword evidence="3" id="KW-1185">Reference proteome</keyword>
<protein>
    <submittedName>
        <fullName evidence="2">Uncharacterized protein</fullName>
    </submittedName>
</protein>
<feature type="transmembrane region" description="Helical" evidence="1">
    <location>
        <begin position="143"/>
        <end position="165"/>
    </location>
</feature>
<dbReference type="EMBL" id="CAJNRD030001118">
    <property type="protein sequence ID" value="CAG5082926.1"/>
    <property type="molecule type" value="Genomic_DNA"/>
</dbReference>
<keyword evidence="1" id="KW-0812">Transmembrane</keyword>
<accession>A0A8J2MKV1</accession>
<keyword evidence="1" id="KW-1133">Transmembrane helix</keyword>
<sequence length="229" mass="26549">MPMQCEFTDLAKLICFISGEEFILARSSLSDPALAYQSIGPGSSPAYTNEYFQYLRVLFCSAQEIKRVPISKSLPPIVVAHDLSSLCDFKQIKKKKKMYTEKTTFNWFPCCTDPSSIYNGTRIRTTWKPVKCRFFRESDRKSFNFIDVISVTFLFGLRLVAYGYGGLKFLCKNFRHPAHLHRPHVRIMMDGCISYNYYERENRGSKLIVAIVENKRRMCIKITILITNN</sequence>
<dbReference type="AlphaFoldDB" id="A0A8J2MKV1"/>
<name>A0A8J2MKV1_COTCN</name>
<gene>
    <name evidence="2" type="ORF">HICCMSTLAB_LOCUS3686</name>
</gene>
<proteinExistence type="predicted"/>
<evidence type="ECO:0000313" key="2">
    <source>
        <dbReference type="EMBL" id="CAG5082926.1"/>
    </source>
</evidence>
<reference evidence="2" key="1">
    <citation type="submission" date="2021-04" db="EMBL/GenBank/DDBJ databases">
        <authorList>
            <person name="Chebbi M.A.C M."/>
        </authorList>
    </citation>
    <scope>NUCLEOTIDE SEQUENCE</scope>
</reference>